<evidence type="ECO:0000313" key="2">
    <source>
        <dbReference type="EMBL" id="QUH30182.1"/>
    </source>
</evidence>
<name>A0A8J8MC10_9FIRM</name>
<dbReference type="Proteomes" id="UP000677305">
    <property type="component" value="Chromosome"/>
</dbReference>
<feature type="domain" description="CheW-like" evidence="1">
    <location>
        <begin position="3"/>
        <end position="143"/>
    </location>
</feature>
<organism evidence="2 3">
    <name type="scientific">Vallitalea guaymasensis</name>
    <dbReference type="NCBI Taxonomy" id="1185412"/>
    <lineage>
        <taxon>Bacteria</taxon>
        <taxon>Bacillati</taxon>
        <taxon>Bacillota</taxon>
        <taxon>Clostridia</taxon>
        <taxon>Lachnospirales</taxon>
        <taxon>Vallitaleaceae</taxon>
        <taxon>Vallitalea</taxon>
    </lineage>
</organism>
<proteinExistence type="predicted"/>
<dbReference type="SUPFAM" id="SSF50341">
    <property type="entry name" value="CheW-like"/>
    <property type="match status" value="1"/>
</dbReference>
<dbReference type="GO" id="GO:0005829">
    <property type="term" value="C:cytosol"/>
    <property type="evidence" value="ECO:0007669"/>
    <property type="project" value="TreeGrafter"/>
</dbReference>
<dbReference type="AlphaFoldDB" id="A0A8J8MC10"/>
<dbReference type="PROSITE" id="PS50851">
    <property type="entry name" value="CHEW"/>
    <property type="match status" value="1"/>
</dbReference>
<reference evidence="2 3" key="1">
    <citation type="submission" date="2020-07" db="EMBL/GenBank/DDBJ databases">
        <title>Vallitalea guaymasensis genome.</title>
        <authorList>
            <person name="Postec A."/>
        </authorList>
    </citation>
    <scope>NUCLEOTIDE SEQUENCE [LARGE SCALE GENOMIC DNA]</scope>
    <source>
        <strain evidence="2 3">Ra1766G1</strain>
    </source>
</reference>
<dbReference type="GO" id="GO:0006935">
    <property type="term" value="P:chemotaxis"/>
    <property type="evidence" value="ECO:0007669"/>
    <property type="project" value="InterPro"/>
</dbReference>
<dbReference type="KEGG" id="vgu:HYG85_15155"/>
<dbReference type="Pfam" id="PF01584">
    <property type="entry name" value="CheW"/>
    <property type="match status" value="1"/>
</dbReference>
<dbReference type="SMART" id="SM00260">
    <property type="entry name" value="CheW"/>
    <property type="match status" value="1"/>
</dbReference>
<evidence type="ECO:0000259" key="1">
    <source>
        <dbReference type="PROSITE" id="PS50851"/>
    </source>
</evidence>
<dbReference type="InterPro" id="IPR002545">
    <property type="entry name" value="CheW-lke_dom"/>
</dbReference>
<dbReference type="InterPro" id="IPR039315">
    <property type="entry name" value="CheW"/>
</dbReference>
<dbReference type="OrthoDB" id="9794382at2"/>
<dbReference type="RefSeq" id="WP_113673694.1">
    <property type="nucleotide sequence ID" value="NZ_CAJXUH010000021.1"/>
</dbReference>
<dbReference type="GO" id="GO:0007165">
    <property type="term" value="P:signal transduction"/>
    <property type="evidence" value="ECO:0007669"/>
    <property type="project" value="InterPro"/>
</dbReference>
<dbReference type="PANTHER" id="PTHR22617:SF23">
    <property type="entry name" value="CHEMOTAXIS PROTEIN CHEW"/>
    <property type="match status" value="1"/>
</dbReference>
<gene>
    <name evidence="2" type="ORF">HYG85_15155</name>
</gene>
<accession>A0A8J8MC10</accession>
<evidence type="ECO:0000313" key="3">
    <source>
        <dbReference type="Proteomes" id="UP000677305"/>
    </source>
</evidence>
<sequence>MSTMQQVIFKLDKEEYGLDIMKVITIEKYQEVVKTPNTPEYITGIINLRGSVLPVYSLRKKFHLKEKEPDENTKIIVTVTNGMKIGFIVDSVQEILNIEDKNIEEAPKIVTGINRKYIKSIAKMEERMVILIDIDLIISEEEQLELGKVSKEQE</sequence>
<dbReference type="PANTHER" id="PTHR22617">
    <property type="entry name" value="CHEMOTAXIS SENSOR HISTIDINE KINASE-RELATED"/>
    <property type="match status" value="1"/>
</dbReference>
<protein>
    <submittedName>
        <fullName evidence="2">Purine-binding chemotaxis protein CheW</fullName>
    </submittedName>
</protein>
<dbReference type="Gene3D" id="2.30.30.40">
    <property type="entry name" value="SH3 Domains"/>
    <property type="match status" value="1"/>
</dbReference>
<dbReference type="EMBL" id="CP058561">
    <property type="protein sequence ID" value="QUH30182.1"/>
    <property type="molecule type" value="Genomic_DNA"/>
</dbReference>
<dbReference type="InterPro" id="IPR036061">
    <property type="entry name" value="CheW-like_dom_sf"/>
</dbReference>
<keyword evidence="3" id="KW-1185">Reference proteome</keyword>
<dbReference type="Gene3D" id="2.40.50.180">
    <property type="entry name" value="CheA-289, Domain 4"/>
    <property type="match status" value="1"/>
</dbReference>